<sequence>MDATIEERRRSRKYGILLLGATGYTGSLTAEHIARNLPTDLEWAIAGRSTSKLETLTKKLNNIDSKRSQLVIEVISLENPTQLDSAIKESKVCISVVSYQQVGEVMVRSCIENGTDYIDVAEDISLLRTFVDKYHQAAVNAGVAVIFSAPQDLLAWATVRKLAEEASSRTKEVVMSVTEPELSPSGGTAQSITADSTYDSQALEQARQPWVLSPTEGPQTSASTNFLGIRHEPILGLLSASGTYGPKFQYNEYDKVSSTAVGLFRILNTLLLNTALKFRLFRSIAKIFLPVSGEGPDVEKTRYSRVKFEAVAIADSNDGGNPPRAYASFSYPSGAYHTTALFLAQGAASLLYTRSLEGQMIGGCLTPAFLGADLIRRVQEAGATFKVNLI</sequence>
<evidence type="ECO:0000313" key="1">
    <source>
        <dbReference type="EMBL" id="KAI4862830.1"/>
    </source>
</evidence>
<keyword evidence="2" id="KW-1185">Reference proteome</keyword>
<accession>A0ACB9YV09</accession>
<dbReference type="EMBL" id="MU393517">
    <property type="protein sequence ID" value="KAI4862830.1"/>
    <property type="molecule type" value="Genomic_DNA"/>
</dbReference>
<proteinExistence type="predicted"/>
<reference evidence="1 2" key="1">
    <citation type="journal article" date="2022" name="New Phytol.">
        <title>Ecological generalism drives hyperdiversity of secondary metabolite gene clusters in xylarialean endophytes.</title>
        <authorList>
            <person name="Franco M.E.E."/>
            <person name="Wisecaver J.H."/>
            <person name="Arnold A.E."/>
            <person name="Ju Y.M."/>
            <person name="Slot J.C."/>
            <person name="Ahrendt S."/>
            <person name="Moore L.P."/>
            <person name="Eastman K.E."/>
            <person name="Scott K."/>
            <person name="Konkel Z."/>
            <person name="Mondo S.J."/>
            <person name="Kuo A."/>
            <person name="Hayes R.D."/>
            <person name="Haridas S."/>
            <person name="Andreopoulos B."/>
            <person name="Riley R."/>
            <person name="LaButti K."/>
            <person name="Pangilinan J."/>
            <person name="Lipzen A."/>
            <person name="Amirebrahimi M."/>
            <person name="Yan J."/>
            <person name="Adam C."/>
            <person name="Keymanesh K."/>
            <person name="Ng V."/>
            <person name="Louie K."/>
            <person name="Northen T."/>
            <person name="Drula E."/>
            <person name="Henrissat B."/>
            <person name="Hsieh H.M."/>
            <person name="Youens-Clark K."/>
            <person name="Lutzoni F."/>
            <person name="Miadlikowska J."/>
            <person name="Eastwood D.C."/>
            <person name="Hamelin R.C."/>
            <person name="Grigoriev I.V."/>
            <person name="U'Ren J.M."/>
        </authorList>
    </citation>
    <scope>NUCLEOTIDE SEQUENCE [LARGE SCALE GENOMIC DNA]</scope>
    <source>
        <strain evidence="1 2">CBS 119005</strain>
    </source>
</reference>
<name>A0ACB9YV09_9PEZI</name>
<comment type="caution">
    <text evidence="1">The sequence shown here is derived from an EMBL/GenBank/DDBJ whole genome shotgun (WGS) entry which is preliminary data.</text>
</comment>
<dbReference type="Proteomes" id="UP001497700">
    <property type="component" value="Unassembled WGS sequence"/>
</dbReference>
<protein>
    <submittedName>
        <fullName evidence="1">Saccharopine dehydrogenase-domain-containing protein</fullName>
    </submittedName>
</protein>
<organism evidence="1 2">
    <name type="scientific">Hypoxylon rubiginosum</name>
    <dbReference type="NCBI Taxonomy" id="110542"/>
    <lineage>
        <taxon>Eukaryota</taxon>
        <taxon>Fungi</taxon>
        <taxon>Dikarya</taxon>
        <taxon>Ascomycota</taxon>
        <taxon>Pezizomycotina</taxon>
        <taxon>Sordariomycetes</taxon>
        <taxon>Xylariomycetidae</taxon>
        <taxon>Xylariales</taxon>
        <taxon>Hypoxylaceae</taxon>
        <taxon>Hypoxylon</taxon>
    </lineage>
</organism>
<gene>
    <name evidence="1" type="ORF">F4820DRAFT_459916</name>
</gene>
<evidence type="ECO:0000313" key="2">
    <source>
        <dbReference type="Proteomes" id="UP001497700"/>
    </source>
</evidence>